<comment type="caution">
    <text evidence="2">The sequence shown here is derived from an EMBL/GenBank/DDBJ whole genome shotgun (WGS) entry which is preliminary data.</text>
</comment>
<keyword evidence="3" id="KW-1185">Reference proteome</keyword>
<gene>
    <name evidence="2" type="ORF">TorRG33x02_300190</name>
</gene>
<feature type="chain" id="PRO_5015114602" evidence="1">
    <location>
        <begin position="32"/>
        <end position="77"/>
    </location>
</feature>
<feature type="signal peptide" evidence="1">
    <location>
        <begin position="1"/>
        <end position="31"/>
    </location>
</feature>
<accession>A0A2P5C2E9</accession>
<protein>
    <submittedName>
        <fullName evidence="2">Uncharacterized protein</fullName>
    </submittedName>
</protein>
<dbReference type="InParanoid" id="A0A2P5C2E9"/>
<dbReference type="EMBL" id="JXTC01000423">
    <property type="protein sequence ID" value="PON55196.1"/>
    <property type="molecule type" value="Genomic_DNA"/>
</dbReference>
<reference evidence="3" key="1">
    <citation type="submission" date="2016-06" db="EMBL/GenBank/DDBJ databases">
        <title>Parallel loss of symbiosis genes in relatives of nitrogen-fixing non-legume Parasponia.</title>
        <authorList>
            <person name="Van Velzen R."/>
            <person name="Holmer R."/>
            <person name="Bu F."/>
            <person name="Rutten L."/>
            <person name="Van Zeijl A."/>
            <person name="Liu W."/>
            <person name="Santuari L."/>
            <person name="Cao Q."/>
            <person name="Sharma T."/>
            <person name="Shen D."/>
            <person name="Roswanjaya Y."/>
            <person name="Wardhani T."/>
            <person name="Kalhor M.S."/>
            <person name="Jansen J."/>
            <person name="Van den Hoogen J."/>
            <person name="Gungor B."/>
            <person name="Hartog M."/>
            <person name="Hontelez J."/>
            <person name="Verver J."/>
            <person name="Yang W.-C."/>
            <person name="Schijlen E."/>
            <person name="Repin R."/>
            <person name="Schilthuizen M."/>
            <person name="Schranz E."/>
            <person name="Heidstra R."/>
            <person name="Miyata K."/>
            <person name="Fedorova E."/>
            <person name="Kohlen W."/>
            <person name="Bisseling T."/>
            <person name="Smit S."/>
            <person name="Geurts R."/>
        </authorList>
    </citation>
    <scope>NUCLEOTIDE SEQUENCE [LARGE SCALE GENOMIC DNA]</scope>
    <source>
        <strain evidence="3">cv. RG33-2</strain>
    </source>
</reference>
<sequence length="77" mass="8029">MGFLSGSGARSLAMLMTCSTILLLLPNAAIALEACENAEANSFSFSTLLLNADFGTGIFDFTFSNSSSNNRSSSFSS</sequence>
<organism evidence="2 3">
    <name type="scientific">Trema orientale</name>
    <name type="common">Charcoal tree</name>
    <name type="synonym">Celtis orientalis</name>
    <dbReference type="NCBI Taxonomy" id="63057"/>
    <lineage>
        <taxon>Eukaryota</taxon>
        <taxon>Viridiplantae</taxon>
        <taxon>Streptophyta</taxon>
        <taxon>Embryophyta</taxon>
        <taxon>Tracheophyta</taxon>
        <taxon>Spermatophyta</taxon>
        <taxon>Magnoliopsida</taxon>
        <taxon>eudicotyledons</taxon>
        <taxon>Gunneridae</taxon>
        <taxon>Pentapetalae</taxon>
        <taxon>rosids</taxon>
        <taxon>fabids</taxon>
        <taxon>Rosales</taxon>
        <taxon>Cannabaceae</taxon>
        <taxon>Trema</taxon>
    </lineage>
</organism>
<dbReference type="Proteomes" id="UP000237000">
    <property type="component" value="Unassembled WGS sequence"/>
</dbReference>
<name>A0A2P5C2E9_TREOI</name>
<evidence type="ECO:0000313" key="2">
    <source>
        <dbReference type="EMBL" id="PON55196.1"/>
    </source>
</evidence>
<evidence type="ECO:0000256" key="1">
    <source>
        <dbReference type="SAM" id="SignalP"/>
    </source>
</evidence>
<proteinExistence type="predicted"/>
<keyword evidence="1" id="KW-0732">Signal</keyword>
<evidence type="ECO:0000313" key="3">
    <source>
        <dbReference type="Proteomes" id="UP000237000"/>
    </source>
</evidence>
<dbReference type="AlphaFoldDB" id="A0A2P5C2E9"/>